<proteinExistence type="predicted"/>
<evidence type="ECO:0000313" key="3">
    <source>
        <dbReference type="Proteomes" id="UP000220922"/>
    </source>
</evidence>
<dbReference type="AlphaFoldDB" id="A0A2H3L4Q6"/>
<dbReference type="RefSeq" id="WP_097651587.1">
    <property type="nucleotide sequence ID" value="NZ_LYXE01000063.1"/>
</dbReference>
<protein>
    <recommendedName>
        <fullName evidence="1">Putative restriction endonuclease domain-containing protein</fullName>
    </recommendedName>
</protein>
<dbReference type="InterPro" id="IPR012296">
    <property type="entry name" value="Nuclease_put_TT1808"/>
</dbReference>
<dbReference type="Gene3D" id="3.90.1570.10">
    <property type="entry name" value="tt1808, chain A"/>
    <property type="match status" value="1"/>
</dbReference>
<dbReference type="PANTHER" id="PTHR34107:SF1">
    <property type="entry name" value="SLL0198 PROTEIN"/>
    <property type="match status" value="1"/>
</dbReference>
<dbReference type="PANTHER" id="PTHR34107">
    <property type="entry name" value="SLL0198 PROTEIN-RELATED"/>
    <property type="match status" value="1"/>
</dbReference>
<dbReference type="InterPro" id="IPR011335">
    <property type="entry name" value="Restrct_endonuc-II-like"/>
</dbReference>
<feature type="domain" description="Putative restriction endonuclease" evidence="1">
    <location>
        <begin position="18"/>
        <end position="176"/>
    </location>
</feature>
<dbReference type="OrthoDB" id="154427at2"/>
<evidence type="ECO:0000313" key="2">
    <source>
        <dbReference type="EMBL" id="PDV99824.1"/>
    </source>
</evidence>
<dbReference type="EMBL" id="LYXE01000063">
    <property type="protein sequence ID" value="PDV99824.1"/>
    <property type="molecule type" value="Genomic_DNA"/>
</dbReference>
<organism evidence="2 3">
    <name type="scientific">Candidatus Chloroploca asiatica</name>
    <dbReference type="NCBI Taxonomy" id="1506545"/>
    <lineage>
        <taxon>Bacteria</taxon>
        <taxon>Bacillati</taxon>
        <taxon>Chloroflexota</taxon>
        <taxon>Chloroflexia</taxon>
        <taxon>Chloroflexales</taxon>
        <taxon>Chloroflexineae</taxon>
        <taxon>Oscillochloridaceae</taxon>
        <taxon>Candidatus Chloroploca</taxon>
    </lineage>
</organism>
<gene>
    <name evidence="2" type="ORF">A9Q02_01015</name>
</gene>
<name>A0A2H3L4Q6_9CHLR</name>
<dbReference type="Pfam" id="PF05685">
    <property type="entry name" value="Uma2"/>
    <property type="match status" value="1"/>
</dbReference>
<keyword evidence="3" id="KW-1185">Reference proteome</keyword>
<dbReference type="SUPFAM" id="SSF52980">
    <property type="entry name" value="Restriction endonuclease-like"/>
    <property type="match status" value="1"/>
</dbReference>
<reference evidence="2 3" key="1">
    <citation type="submission" date="2016-05" db="EMBL/GenBank/DDBJ databases">
        <authorList>
            <person name="Lavstsen T."/>
            <person name="Jespersen J.S."/>
        </authorList>
    </citation>
    <scope>NUCLEOTIDE SEQUENCE [LARGE SCALE GENOMIC DNA]</scope>
    <source>
        <strain evidence="2 3">B7-9</strain>
    </source>
</reference>
<dbReference type="InterPro" id="IPR008538">
    <property type="entry name" value="Uma2"/>
</dbReference>
<accession>A0A2H3L4Q6</accession>
<comment type="caution">
    <text evidence="2">The sequence shown here is derived from an EMBL/GenBank/DDBJ whole genome shotgun (WGS) entry which is preliminary data.</text>
</comment>
<dbReference type="Proteomes" id="UP000220922">
    <property type="component" value="Unassembled WGS sequence"/>
</dbReference>
<dbReference type="CDD" id="cd06260">
    <property type="entry name" value="DUF820-like"/>
    <property type="match status" value="1"/>
</dbReference>
<sequence length="180" mass="19506">MSTLTRLLTAETFALVPGSRHQELVAGEVIDHVPPGGVHGVVAAMLAALLIQWNRQTNQGFIGVESGFVLAHDPDTVRSPDVYYVRAERLPKNGLPEGFWPFAPDLAVEIVSPHDTADEVQAKVGAYLHAGTLAVWMVYPTTRLLVVHTPDGLARTYGLEATLESVAFLPGFVLPIKDLF</sequence>
<evidence type="ECO:0000259" key="1">
    <source>
        <dbReference type="Pfam" id="PF05685"/>
    </source>
</evidence>